<evidence type="ECO:0000256" key="1">
    <source>
        <dbReference type="SAM" id="Phobius"/>
    </source>
</evidence>
<evidence type="ECO:0000313" key="2">
    <source>
        <dbReference type="EMBL" id="GAI56476.1"/>
    </source>
</evidence>
<feature type="non-terminal residue" evidence="2">
    <location>
        <position position="245"/>
    </location>
</feature>
<gene>
    <name evidence="2" type="ORF">S06H3_53401</name>
</gene>
<sequence>VVGFRAREDAEKLASLSEELILASSDTIHLKDEGGEYRELHEKMETDFEPIFWSLKGLLDELAAEHQEELLTTRATVSDRHNTVIRLVLLLGIIGTLVAMIIAVLVDRYLVRYLAERKKMEKTLEKERHDLGERVKELDCLYGISRLVEKENISLEEIIEGAVNLIPSSWQYPEITAARIVLDDQSFQSKNFRESAYKQTQEIVINGKKAGVVEVVYLEERPESDEGPFLKEERNLINAIAERLA</sequence>
<keyword evidence="1" id="KW-0472">Membrane</keyword>
<proteinExistence type="predicted"/>
<organism evidence="2">
    <name type="scientific">marine sediment metagenome</name>
    <dbReference type="NCBI Taxonomy" id="412755"/>
    <lineage>
        <taxon>unclassified sequences</taxon>
        <taxon>metagenomes</taxon>
        <taxon>ecological metagenomes</taxon>
    </lineage>
</organism>
<dbReference type="AlphaFoldDB" id="X1QNX5"/>
<protein>
    <submittedName>
        <fullName evidence="2">Uncharacterized protein</fullName>
    </submittedName>
</protein>
<keyword evidence="1" id="KW-1133">Transmembrane helix</keyword>
<feature type="non-terminal residue" evidence="2">
    <location>
        <position position="1"/>
    </location>
</feature>
<name>X1QNX5_9ZZZZ</name>
<keyword evidence="1" id="KW-0812">Transmembrane</keyword>
<dbReference type="EMBL" id="BARV01034043">
    <property type="protein sequence ID" value="GAI56476.1"/>
    <property type="molecule type" value="Genomic_DNA"/>
</dbReference>
<reference evidence="2" key="1">
    <citation type="journal article" date="2014" name="Front. Microbiol.">
        <title>High frequency of phylogenetically diverse reductive dehalogenase-homologous genes in deep subseafloor sedimentary metagenomes.</title>
        <authorList>
            <person name="Kawai M."/>
            <person name="Futagami T."/>
            <person name="Toyoda A."/>
            <person name="Takaki Y."/>
            <person name="Nishi S."/>
            <person name="Hori S."/>
            <person name="Arai W."/>
            <person name="Tsubouchi T."/>
            <person name="Morono Y."/>
            <person name="Uchiyama I."/>
            <person name="Ito T."/>
            <person name="Fujiyama A."/>
            <person name="Inagaki F."/>
            <person name="Takami H."/>
        </authorList>
    </citation>
    <scope>NUCLEOTIDE SEQUENCE</scope>
    <source>
        <strain evidence="2">Expedition CK06-06</strain>
    </source>
</reference>
<feature type="transmembrane region" description="Helical" evidence="1">
    <location>
        <begin position="87"/>
        <end position="110"/>
    </location>
</feature>
<comment type="caution">
    <text evidence="2">The sequence shown here is derived from an EMBL/GenBank/DDBJ whole genome shotgun (WGS) entry which is preliminary data.</text>
</comment>
<accession>X1QNX5</accession>